<dbReference type="RefSeq" id="XP_070857660.1">
    <property type="nucleotide sequence ID" value="XM_071001101.1"/>
</dbReference>
<dbReference type="GeneID" id="98119706"/>
<dbReference type="EMBL" id="JABSNW010000006">
    <property type="protein sequence ID" value="KAL2886480.1"/>
    <property type="molecule type" value="Genomic_DNA"/>
</dbReference>
<name>A0ABR4MDY7_9PEZI</name>
<comment type="caution">
    <text evidence="1">The sequence shown here is derived from an EMBL/GenBank/DDBJ whole genome shotgun (WGS) entry which is preliminary data.</text>
</comment>
<gene>
    <name evidence="1" type="ORF">HOO65_060310</name>
</gene>
<keyword evidence="2" id="KW-1185">Reference proteome</keyword>
<reference evidence="1 2" key="1">
    <citation type="submission" date="2020-05" db="EMBL/GenBank/DDBJ databases">
        <title>Ceratocystis lukuohia genome.</title>
        <authorList>
            <person name="Harrington T.C."/>
            <person name="Kim K."/>
            <person name="Mayers C.G."/>
        </authorList>
    </citation>
    <scope>NUCLEOTIDE SEQUENCE [LARGE SCALE GENOMIC DNA]</scope>
    <source>
        <strain evidence="1 2">C4212</strain>
    </source>
</reference>
<dbReference type="Proteomes" id="UP001610728">
    <property type="component" value="Unassembled WGS sequence"/>
</dbReference>
<proteinExistence type="predicted"/>
<accession>A0ABR4MDY7</accession>
<sequence length="329" mass="36197">MNWCSSCKEPFHTHTDCKKHEKNRDCQPQAEFPVEHLTTEILNDSLKAIAKVDDEDKPRRLYQILFKCEPPTNVYFKFYGPPYGEAYGQAVLHTFLQCIVDKIRKTPVDLFLPQYETKQYLISLIKDAAKGLVDPANRQELSRLAMEKAQEGLGPMSLPSFPLQEPFALTGEGNHSSTGVVPPESLNIDPMSALQDDQSTIPPCQQPYDFGYGQQGSGDIHWSMGTLNPAPYTNVTPGVIGNTAPSTVDIALGNYANVNGVGDLGEYPTSTGYDSHFSFGVYESIRLFPFCGMCNNGINPDQPEGYVPYGTQALCRDCHIASVNGNGGV</sequence>
<organism evidence="1 2">
    <name type="scientific">Ceratocystis lukuohia</name>
    <dbReference type="NCBI Taxonomy" id="2019550"/>
    <lineage>
        <taxon>Eukaryota</taxon>
        <taxon>Fungi</taxon>
        <taxon>Dikarya</taxon>
        <taxon>Ascomycota</taxon>
        <taxon>Pezizomycotina</taxon>
        <taxon>Sordariomycetes</taxon>
        <taxon>Hypocreomycetidae</taxon>
        <taxon>Microascales</taxon>
        <taxon>Ceratocystidaceae</taxon>
        <taxon>Ceratocystis</taxon>
    </lineage>
</organism>
<evidence type="ECO:0008006" key="3">
    <source>
        <dbReference type="Google" id="ProtNLM"/>
    </source>
</evidence>
<evidence type="ECO:0000313" key="1">
    <source>
        <dbReference type="EMBL" id="KAL2886480.1"/>
    </source>
</evidence>
<evidence type="ECO:0000313" key="2">
    <source>
        <dbReference type="Proteomes" id="UP001610728"/>
    </source>
</evidence>
<protein>
    <recommendedName>
        <fullName evidence="3">C2H2-type domain-containing protein</fullName>
    </recommendedName>
</protein>